<keyword evidence="3" id="KW-1185">Reference proteome</keyword>
<reference evidence="2" key="1">
    <citation type="submission" date="2023-01" db="EMBL/GenBank/DDBJ databases">
        <title>The chitinases involved in constricting ring structure development in the nematode-trapping fungus Drechslerella dactyloides.</title>
        <authorList>
            <person name="Wang R."/>
            <person name="Zhang L."/>
            <person name="Tang P."/>
            <person name="Li S."/>
            <person name="Liang L."/>
        </authorList>
    </citation>
    <scope>NUCLEOTIDE SEQUENCE</scope>
    <source>
        <strain evidence="2">YMF1.00031</strain>
    </source>
</reference>
<gene>
    <name evidence="2" type="ORF">Dda_6549</name>
</gene>
<accession>A0AAD6NGB0</accession>
<evidence type="ECO:0000313" key="2">
    <source>
        <dbReference type="EMBL" id="KAJ6258506.1"/>
    </source>
</evidence>
<dbReference type="EMBL" id="JAQGDS010000008">
    <property type="protein sequence ID" value="KAJ6258506.1"/>
    <property type="molecule type" value="Genomic_DNA"/>
</dbReference>
<feature type="compositionally biased region" description="Basic and acidic residues" evidence="1">
    <location>
        <begin position="1"/>
        <end position="21"/>
    </location>
</feature>
<proteinExistence type="predicted"/>
<sequence length="153" mass="17651">MDSPDFDHDLSKHGSCEKNNDQTESAPPMRLYLPLEIQYQILEAASIIQYHTLKRVCRDRRNFISRLPYSRYVPCTIADGPYKEPVFLFHNAICSYSHICIDNTNLVNWEVQNAVQEGMVSLEDTNIEDYLSEPLLIPNPDVLDRVGQDTVYV</sequence>
<evidence type="ECO:0008006" key="4">
    <source>
        <dbReference type="Google" id="ProtNLM"/>
    </source>
</evidence>
<dbReference type="Proteomes" id="UP001221413">
    <property type="component" value="Unassembled WGS sequence"/>
</dbReference>
<evidence type="ECO:0000313" key="3">
    <source>
        <dbReference type="Proteomes" id="UP001221413"/>
    </source>
</evidence>
<dbReference type="AlphaFoldDB" id="A0AAD6NGB0"/>
<feature type="region of interest" description="Disordered" evidence="1">
    <location>
        <begin position="1"/>
        <end position="25"/>
    </location>
</feature>
<comment type="caution">
    <text evidence="2">The sequence shown here is derived from an EMBL/GenBank/DDBJ whole genome shotgun (WGS) entry which is preliminary data.</text>
</comment>
<evidence type="ECO:0000256" key="1">
    <source>
        <dbReference type="SAM" id="MobiDB-lite"/>
    </source>
</evidence>
<protein>
    <recommendedName>
        <fullName evidence="4">F-box domain-containing protein</fullName>
    </recommendedName>
</protein>
<name>A0AAD6NGB0_DREDA</name>
<organism evidence="2 3">
    <name type="scientific">Drechslerella dactyloides</name>
    <name type="common">Nematode-trapping fungus</name>
    <name type="synonym">Arthrobotrys dactyloides</name>
    <dbReference type="NCBI Taxonomy" id="74499"/>
    <lineage>
        <taxon>Eukaryota</taxon>
        <taxon>Fungi</taxon>
        <taxon>Dikarya</taxon>
        <taxon>Ascomycota</taxon>
        <taxon>Pezizomycotina</taxon>
        <taxon>Orbiliomycetes</taxon>
        <taxon>Orbiliales</taxon>
        <taxon>Orbiliaceae</taxon>
        <taxon>Drechslerella</taxon>
    </lineage>
</organism>